<evidence type="ECO:0000256" key="1">
    <source>
        <dbReference type="ARBA" id="ARBA00022741"/>
    </source>
</evidence>
<dbReference type="SUPFAM" id="SSF46689">
    <property type="entry name" value="Homeodomain-like"/>
    <property type="match status" value="1"/>
</dbReference>
<keyword evidence="1" id="KW-0547">Nucleotide-binding</keyword>
<dbReference type="InterPro" id="IPR027417">
    <property type="entry name" value="P-loop_NTPase"/>
</dbReference>
<dbReference type="Gene3D" id="1.10.10.60">
    <property type="entry name" value="Homeodomain-like"/>
    <property type="match status" value="1"/>
</dbReference>
<evidence type="ECO:0000256" key="4">
    <source>
        <dbReference type="ARBA" id="ARBA00023163"/>
    </source>
</evidence>
<dbReference type="PROSITE" id="PS50110">
    <property type="entry name" value="RESPONSE_REGULATORY"/>
    <property type="match status" value="1"/>
</dbReference>
<feature type="modified residue" description="4-aspartylphosphate" evidence="5">
    <location>
        <position position="53"/>
    </location>
</feature>
<dbReference type="AlphaFoldDB" id="A0A1M6J1I2"/>
<feature type="domain" description="Response regulatory" evidence="7">
    <location>
        <begin position="4"/>
        <end position="118"/>
    </location>
</feature>
<dbReference type="InterPro" id="IPR058031">
    <property type="entry name" value="AAA_lid_NorR"/>
</dbReference>
<dbReference type="SUPFAM" id="SSF52172">
    <property type="entry name" value="CheY-like"/>
    <property type="match status" value="1"/>
</dbReference>
<dbReference type="Gene3D" id="3.40.50.300">
    <property type="entry name" value="P-loop containing nucleotide triphosphate hydrolases"/>
    <property type="match status" value="1"/>
</dbReference>
<dbReference type="CDD" id="cd00156">
    <property type="entry name" value="REC"/>
    <property type="match status" value="1"/>
</dbReference>
<dbReference type="GO" id="GO:0043565">
    <property type="term" value="F:sequence-specific DNA binding"/>
    <property type="evidence" value="ECO:0007669"/>
    <property type="project" value="InterPro"/>
</dbReference>
<keyword evidence="2" id="KW-0067">ATP-binding</keyword>
<dbReference type="PANTHER" id="PTHR32071:SF81">
    <property type="entry name" value="PROPIONATE CATABOLISM OPERON REGULATORY PROTEIN"/>
    <property type="match status" value="1"/>
</dbReference>
<evidence type="ECO:0000259" key="7">
    <source>
        <dbReference type="PROSITE" id="PS50110"/>
    </source>
</evidence>
<dbReference type="Proteomes" id="UP000184050">
    <property type="component" value="Unassembled WGS sequence"/>
</dbReference>
<keyword evidence="3" id="KW-0805">Transcription regulation</keyword>
<dbReference type="InterPro" id="IPR009057">
    <property type="entry name" value="Homeodomain-like_sf"/>
</dbReference>
<dbReference type="PRINTS" id="PR01590">
    <property type="entry name" value="HTHFIS"/>
</dbReference>
<dbReference type="SUPFAM" id="SSF52540">
    <property type="entry name" value="P-loop containing nucleoside triphosphate hydrolases"/>
    <property type="match status" value="1"/>
</dbReference>
<sequence>MKKKVLVIDDDTFMCDLLVNHLQQKEFDAKGTYSGKTGIKMVEKNHFDIVLCDFRLPGTDGYEVLQTIKSKKPLLPIIIMTAYAEVKMAVKLIKSGAFDYVTKPVQPEEIIKLINKALEPKQERETSTTFRENFITGNSHSIQKVMQHVKVVAPTDLTVLIEGETGSGKEYIAKAIHYASKRKDKPFVAVDCGAIPRELANSELFGHIKGAFTGAINDKIGYFEQAKGGTLFLDEVGNLPYENQVKLLRALQERVINKVGDNKVIKVDVRIITASNDDLGKMVEANNFREDLFHRLNGFKISLPPLRDRGEDIMEFARFFIDKANVAFNKSVKGVDEEAEKLFYEYSWHGNLRELENVINRAVLLSNEELIVPKVLPDEIRLNSLNKETNRFKSSNREEFTQLKEATLVTEKEVITNALIEANYNKSKAAKILNIDRKTLYNKIKQYGIEITK</sequence>
<dbReference type="PANTHER" id="PTHR32071">
    <property type="entry name" value="TRANSCRIPTIONAL REGULATORY PROTEIN"/>
    <property type="match status" value="1"/>
</dbReference>
<proteinExistence type="predicted"/>
<evidence type="ECO:0000313" key="9">
    <source>
        <dbReference type="Proteomes" id="UP000184050"/>
    </source>
</evidence>
<gene>
    <name evidence="8" type="ORF">SAMN05444280_11876</name>
</gene>
<dbReference type="PROSITE" id="PS00675">
    <property type="entry name" value="SIGMA54_INTERACT_1"/>
    <property type="match status" value="1"/>
</dbReference>
<dbReference type="RefSeq" id="WP_073169911.1">
    <property type="nucleotide sequence ID" value="NZ_FQZE01000018.1"/>
</dbReference>
<dbReference type="Gene3D" id="1.10.8.60">
    <property type="match status" value="1"/>
</dbReference>
<dbReference type="InterPro" id="IPR025662">
    <property type="entry name" value="Sigma_54_int_dom_ATP-bd_1"/>
</dbReference>
<evidence type="ECO:0000256" key="2">
    <source>
        <dbReference type="ARBA" id="ARBA00022840"/>
    </source>
</evidence>
<keyword evidence="9" id="KW-1185">Reference proteome</keyword>
<dbReference type="EMBL" id="FQZE01000018">
    <property type="protein sequence ID" value="SHJ40570.1"/>
    <property type="molecule type" value="Genomic_DNA"/>
</dbReference>
<dbReference type="OrthoDB" id="9810703at2"/>
<evidence type="ECO:0000256" key="3">
    <source>
        <dbReference type="ARBA" id="ARBA00023015"/>
    </source>
</evidence>
<dbReference type="Pfam" id="PF25601">
    <property type="entry name" value="AAA_lid_14"/>
    <property type="match status" value="1"/>
</dbReference>
<dbReference type="InterPro" id="IPR002197">
    <property type="entry name" value="HTH_Fis"/>
</dbReference>
<keyword evidence="5" id="KW-0597">Phosphoprotein</keyword>
<dbReference type="InterPro" id="IPR011006">
    <property type="entry name" value="CheY-like_superfamily"/>
</dbReference>
<dbReference type="GO" id="GO:0006355">
    <property type="term" value="P:regulation of DNA-templated transcription"/>
    <property type="evidence" value="ECO:0007669"/>
    <property type="project" value="InterPro"/>
</dbReference>
<dbReference type="STRING" id="1168035.SAMN05444280_11876"/>
<dbReference type="CDD" id="cd00009">
    <property type="entry name" value="AAA"/>
    <property type="match status" value="1"/>
</dbReference>
<protein>
    <submittedName>
        <fullName evidence="8">Two-component system, NtrC family, response regulator HydG</fullName>
    </submittedName>
</protein>
<evidence type="ECO:0000313" key="8">
    <source>
        <dbReference type="EMBL" id="SHJ40570.1"/>
    </source>
</evidence>
<dbReference type="GO" id="GO:0005524">
    <property type="term" value="F:ATP binding"/>
    <property type="evidence" value="ECO:0007669"/>
    <property type="project" value="UniProtKB-KW"/>
</dbReference>
<dbReference type="Pfam" id="PF00072">
    <property type="entry name" value="Response_reg"/>
    <property type="match status" value="1"/>
</dbReference>
<name>A0A1M6J1I2_9BACT</name>
<dbReference type="Pfam" id="PF00158">
    <property type="entry name" value="Sigma54_activat"/>
    <property type="match status" value="1"/>
</dbReference>
<reference evidence="8 9" key="1">
    <citation type="submission" date="2016-11" db="EMBL/GenBank/DDBJ databases">
        <authorList>
            <person name="Jaros S."/>
            <person name="Januszkiewicz K."/>
            <person name="Wedrychowicz H."/>
        </authorList>
    </citation>
    <scope>NUCLEOTIDE SEQUENCE [LARGE SCALE GENOMIC DNA]</scope>
    <source>
        <strain evidence="8 9">DSM 27063</strain>
    </source>
</reference>
<dbReference type="InterPro" id="IPR001789">
    <property type="entry name" value="Sig_transdc_resp-reg_receiver"/>
</dbReference>
<dbReference type="PROSITE" id="PS50045">
    <property type="entry name" value="SIGMA54_INTERACT_4"/>
    <property type="match status" value="1"/>
</dbReference>
<evidence type="ECO:0000256" key="5">
    <source>
        <dbReference type="PROSITE-ProRule" id="PRU00169"/>
    </source>
</evidence>
<evidence type="ECO:0000259" key="6">
    <source>
        <dbReference type="PROSITE" id="PS50045"/>
    </source>
</evidence>
<accession>A0A1M6J1I2</accession>
<dbReference type="InterPro" id="IPR002078">
    <property type="entry name" value="Sigma_54_int"/>
</dbReference>
<dbReference type="GO" id="GO:0000160">
    <property type="term" value="P:phosphorelay signal transduction system"/>
    <property type="evidence" value="ECO:0007669"/>
    <property type="project" value="InterPro"/>
</dbReference>
<dbReference type="Pfam" id="PF02954">
    <property type="entry name" value="HTH_8"/>
    <property type="match status" value="1"/>
</dbReference>
<dbReference type="Gene3D" id="3.40.50.2300">
    <property type="match status" value="1"/>
</dbReference>
<dbReference type="InterPro" id="IPR003593">
    <property type="entry name" value="AAA+_ATPase"/>
</dbReference>
<dbReference type="SMART" id="SM00448">
    <property type="entry name" value="REC"/>
    <property type="match status" value="1"/>
</dbReference>
<keyword evidence="4" id="KW-0804">Transcription</keyword>
<dbReference type="FunFam" id="3.40.50.300:FF:000006">
    <property type="entry name" value="DNA-binding transcriptional regulator NtrC"/>
    <property type="match status" value="1"/>
</dbReference>
<feature type="domain" description="Sigma-54 factor interaction" evidence="6">
    <location>
        <begin position="135"/>
        <end position="364"/>
    </location>
</feature>
<organism evidence="8 9">
    <name type="scientific">Tangfeifania diversioriginum</name>
    <dbReference type="NCBI Taxonomy" id="1168035"/>
    <lineage>
        <taxon>Bacteria</taxon>
        <taxon>Pseudomonadati</taxon>
        <taxon>Bacteroidota</taxon>
        <taxon>Bacteroidia</taxon>
        <taxon>Marinilabiliales</taxon>
        <taxon>Prolixibacteraceae</taxon>
        <taxon>Tangfeifania</taxon>
    </lineage>
</organism>
<dbReference type="SMART" id="SM00382">
    <property type="entry name" value="AAA"/>
    <property type="match status" value="1"/>
</dbReference>